<keyword evidence="2" id="KW-0378">Hydrolase</keyword>
<dbReference type="PROSITE" id="PS50056">
    <property type="entry name" value="TYR_PHOSPHATASE_2"/>
    <property type="match status" value="1"/>
</dbReference>
<dbReference type="PROSITE" id="PS50054">
    <property type="entry name" value="TYR_PHOSPHATASE_DUAL"/>
    <property type="match status" value="1"/>
</dbReference>
<dbReference type="InterPro" id="IPR020422">
    <property type="entry name" value="TYR_PHOSPHATASE_DUAL_dom"/>
</dbReference>
<feature type="domain" description="Tyrosine-protein phosphatase" evidence="4">
    <location>
        <begin position="29"/>
        <end position="169"/>
    </location>
</feature>
<accession>A0AAV2PYU0</accession>
<dbReference type="InterPro" id="IPR052103">
    <property type="entry name" value="Dual_spec_Phospatases"/>
</dbReference>
<evidence type="ECO:0000313" key="6">
    <source>
        <dbReference type="EMBL" id="CAL4066029.1"/>
    </source>
</evidence>
<dbReference type="PANTHER" id="PTHR45961">
    <property type="entry name" value="IP21249P"/>
    <property type="match status" value="1"/>
</dbReference>
<dbReference type="InterPro" id="IPR000387">
    <property type="entry name" value="Tyr_Pase_dom"/>
</dbReference>
<dbReference type="PANTHER" id="PTHR45961:SF6">
    <property type="entry name" value="IP21249P"/>
    <property type="match status" value="1"/>
</dbReference>
<dbReference type="InterPro" id="IPR029021">
    <property type="entry name" value="Prot-tyrosine_phosphatase-like"/>
</dbReference>
<dbReference type="GO" id="GO:0005737">
    <property type="term" value="C:cytoplasm"/>
    <property type="evidence" value="ECO:0007669"/>
    <property type="project" value="TreeGrafter"/>
</dbReference>
<dbReference type="Gene3D" id="3.90.190.10">
    <property type="entry name" value="Protein tyrosine phosphatase superfamily"/>
    <property type="match status" value="1"/>
</dbReference>
<organism evidence="6 7">
    <name type="scientific">Meganyctiphanes norvegica</name>
    <name type="common">Northern krill</name>
    <name type="synonym">Thysanopoda norvegica</name>
    <dbReference type="NCBI Taxonomy" id="48144"/>
    <lineage>
        <taxon>Eukaryota</taxon>
        <taxon>Metazoa</taxon>
        <taxon>Ecdysozoa</taxon>
        <taxon>Arthropoda</taxon>
        <taxon>Crustacea</taxon>
        <taxon>Multicrustacea</taxon>
        <taxon>Malacostraca</taxon>
        <taxon>Eumalacostraca</taxon>
        <taxon>Eucarida</taxon>
        <taxon>Euphausiacea</taxon>
        <taxon>Euphausiidae</taxon>
        <taxon>Meganyctiphanes</taxon>
    </lineage>
</organism>
<dbReference type="AlphaFoldDB" id="A0AAV2PYU0"/>
<proteinExistence type="inferred from homology"/>
<evidence type="ECO:0000256" key="3">
    <source>
        <dbReference type="ARBA" id="ARBA00022912"/>
    </source>
</evidence>
<comment type="similarity">
    <text evidence="1">Belongs to the protein-tyrosine phosphatase family. Non-receptor class dual specificity subfamily.</text>
</comment>
<evidence type="ECO:0000313" key="7">
    <source>
        <dbReference type="Proteomes" id="UP001497623"/>
    </source>
</evidence>
<feature type="domain" description="Tyrosine specific protein phosphatases" evidence="5">
    <location>
        <begin position="89"/>
        <end position="150"/>
    </location>
</feature>
<dbReference type="InterPro" id="IPR016130">
    <property type="entry name" value="Tyr_Pase_AS"/>
</dbReference>
<dbReference type="Proteomes" id="UP001497623">
    <property type="component" value="Unassembled WGS sequence"/>
</dbReference>
<protein>
    <recommendedName>
        <fullName evidence="8">Protein-tyrosine-phosphatase</fullName>
    </recommendedName>
</protein>
<evidence type="ECO:0000259" key="5">
    <source>
        <dbReference type="PROSITE" id="PS50056"/>
    </source>
</evidence>
<sequence length="216" mass="24292">MVNLEAAVTTFCIEQSNGKALQKSNLCSEISSILPWLFLSGARAVREARLHELGITSVINTAVELPEQPLDNIEVTTVQLQDVPGADLSQYLHQICDKLESIRMNDGKALVHCVAGVSRSPSFVLAYLVKYGDMSLREAYQHVHDIRHSVRPNHGFFESLIAFEYLERGKSTVNMITNPDVGLTVPDVCENELYLLKDERWALSIKERRGFDNRYA</sequence>
<dbReference type="PROSITE" id="PS00383">
    <property type="entry name" value="TYR_PHOSPHATASE_1"/>
    <property type="match status" value="1"/>
</dbReference>
<dbReference type="SUPFAM" id="SSF52799">
    <property type="entry name" value="(Phosphotyrosine protein) phosphatases II"/>
    <property type="match status" value="1"/>
</dbReference>
<dbReference type="Pfam" id="PF00782">
    <property type="entry name" value="DSPc"/>
    <property type="match status" value="1"/>
</dbReference>
<keyword evidence="7" id="KW-1185">Reference proteome</keyword>
<comment type="caution">
    <text evidence="6">The sequence shown here is derived from an EMBL/GenBank/DDBJ whole genome shotgun (WGS) entry which is preliminary data.</text>
</comment>
<name>A0AAV2PYU0_MEGNR</name>
<evidence type="ECO:0000256" key="1">
    <source>
        <dbReference type="ARBA" id="ARBA00008601"/>
    </source>
</evidence>
<gene>
    <name evidence="6" type="ORF">MNOR_LOCUS5276</name>
</gene>
<dbReference type="InterPro" id="IPR000340">
    <property type="entry name" value="Dual-sp_phosphatase_cat-dom"/>
</dbReference>
<evidence type="ECO:0008006" key="8">
    <source>
        <dbReference type="Google" id="ProtNLM"/>
    </source>
</evidence>
<dbReference type="GO" id="GO:0004721">
    <property type="term" value="F:phosphoprotein phosphatase activity"/>
    <property type="evidence" value="ECO:0007669"/>
    <property type="project" value="UniProtKB-KW"/>
</dbReference>
<dbReference type="SMART" id="SM00195">
    <property type="entry name" value="DSPc"/>
    <property type="match status" value="1"/>
</dbReference>
<evidence type="ECO:0000259" key="4">
    <source>
        <dbReference type="PROSITE" id="PS50054"/>
    </source>
</evidence>
<dbReference type="EMBL" id="CAXKWB010002016">
    <property type="protein sequence ID" value="CAL4066029.1"/>
    <property type="molecule type" value="Genomic_DNA"/>
</dbReference>
<keyword evidence="3" id="KW-0904">Protein phosphatase</keyword>
<dbReference type="CDD" id="cd14514">
    <property type="entry name" value="DUSP14-like"/>
    <property type="match status" value="1"/>
</dbReference>
<evidence type="ECO:0000256" key="2">
    <source>
        <dbReference type="ARBA" id="ARBA00022801"/>
    </source>
</evidence>
<reference evidence="6 7" key="1">
    <citation type="submission" date="2024-05" db="EMBL/GenBank/DDBJ databases">
        <authorList>
            <person name="Wallberg A."/>
        </authorList>
    </citation>
    <scope>NUCLEOTIDE SEQUENCE [LARGE SCALE GENOMIC DNA]</scope>
</reference>